<accession>A0A1J0AB70</accession>
<reference evidence="2 3" key="1">
    <citation type="submission" date="2016-10" db="EMBL/GenBank/DDBJ databases">
        <title>Description of Gloeomargarita lithophora gen. nov., sp. nov., a thylakoid-bearing basal-branching cyanobacterium with intracellular carbonates, and proposal for Gloeomargaritales ord. nov.</title>
        <authorList>
            <person name="Moreira D."/>
            <person name="Tavera R."/>
            <person name="Benzerara K."/>
            <person name="Skouri-Panet F."/>
            <person name="Couradeau E."/>
            <person name="Gerard E."/>
            <person name="Loussert C."/>
            <person name="Novelo E."/>
            <person name="Zivanovic Y."/>
            <person name="Lopez-Garcia P."/>
        </authorList>
    </citation>
    <scope>NUCLEOTIDE SEQUENCE [LARGE SCALE GENOMIC DNA]</scope>
    <source>
        <strain evidence="2 3">D10</strain>
    </source>
</reference>
<dbReference type="RefSeq" id="WP_157776172.1">
    <property type="nucleotide sequence ID" value="NZ_CP017675.1"/>
</dbReference>
<dbReference type="STRING" id="1188229.GlitD10_0868"/>
<evidence type="ECO:0000256" key="1">
    <source>
        <dbReference type="SAM" id="MobiDB-lite"/>
    </source>
</evidence>
<keyword evidence="3" id="KW-1185">Reference proteome</keyword>
<organism evidence="2 3">
    <name type="scientific">Gloeomargarita lithophora Alchichica-D10</name>
    <dbReference type="NCBI Taxonomy" id="1188229"/>
    <lineage>
        <taxon>Bacteria</taxon>
        <taxon>Bacillati</taxon>
        <taxon>Cyanobacteriota</taxon>
        <taxon>Cyanophyceae</taxon>
        <taxon>Gloeomargaritales</taxon>
        <taxon>Gloeomargaritaceae</taxon>
        <taxon>Gloeomargarita</taxon>
    </lineage>
</organism>
<evidence type="ECO:0000313" key="3">
    <source>
        <dbReference type="Proteomes" id="UP000180235"/>
    </source>
</evidence>
<proteinExistence type="predicted"/>
<protein>
    <submittedName>
        <fullName evidence="2">Uncharacterized protein</fullName>
    </submittedName>
</protein>
<gene>
    <name evidence="2" type="ORF">GlitD10_0868</name>
</gene>
<feature type="region of interest" description="Disordered" evidence="1">
    <location>
        <begin position="156"/>
        <end position="175"/>
    </location>
</feature>
<dbReference type="KEGG" id="glt:GlitD10_0868"/>
<name>A0A1J0AB70_9CYAN</name>
<dbReference type="Proteomes" id="UP000180235">
    <property type="component" value="Chromosome"/>
</dbReference>
<dbReference type="AlphaFoldDB" id="A0A1J0AB70"/>
<evidence type="ECO:0000313" key="2">
    <source>
        <dbReference type="EMBL" id="APB33184.1"/>
    </source>
</evidence>
<dbReference type="EMBL" id="CP017675">
    <property type="protein sequence ID" value="APB33184.1"/>
    <property type="molecule type" value="Genomic_DNA"/>
</dbReference>
<sequence length="185" mass="19798">MKSTSLGLKLYLNEYKRQLNCLQVGISLGKTSGMFQILLSKDSNKLAGKELGLVFILNNCTANALGTGIGSPSLSIAVVNKGIECQDDGGRWRDVVMTGNYLANSLVCRRSKNGGNACGTLPVGVARLWDALALRPIFRGSRNYGHLYKLKISGRRGAPPAPEAPAVYDSPESLHSSGGIFGWLQ</sequence>